<dbReference type="Gene3D" id="3.40.630.30">
    <property type="match status" value="1"/>
</dbReference>
<name>A0A840XUV5_9PROT</name>
<dbReference type="PANTHER" id="PTHR47017">
    <property type="entry name" value="ACYL-COA"/>
    <property type="match status" value="1"/>
</dbReference>
<dbReference type="InterPro" id="IPR016181">
    <property type="entry name" value="Acyl_CoA_acyltransferase"/>
</dbReference>
<reference evidence="1 2" key="1">
    <citation type="submission" date="2020-08" db="EMBL/GenBank/DDBJ databases">
        <title>Genomic Encyclopedia of Type Strains, Phase IV (KMG-IV): sequencing the most valuable type-strain genomes for metagenomic binning, comparative biology and taxonomic classification.</title>
        <authorList>
            <person name="Goeker M."/>
        </authorList>
    </citation>
    <scope>NUCLEOTIDE SEQUENCE [LARGE SCALE GENOMIC DNA]</scope>
    <source>
        <strain evidence="1 2">DSM 25895</strain>
    </source>
</reference>
<gene>
    <name evidence="1" type="ORF">FHS88_002564</name>
</gene>
<organism evidence="1 2">
    <name type="scientific">Neoroseomonas alkaliterrae</name>
    <dbReference type="NCBI Taxonomy" id="1452450"/>
    <lineage>
        <taxon>Bacteria</taxon>
        <taxon>Pseudomonadati</taxon>
        <taxon>Pseudomonadota</taxon>
        <taxon>Alphaproteobacteria</taxon>
        <taxon>Acetobacterales</taxon>
        <taxon>Acetobacteraceae</taxon>
        <taxon>Neoroseomonas</taxon>
    </lineage>
</organism>
<comment type="caution">
    <text evidence="1">The sequence shown here is derived from an EMBL/GenBank/DDBJ whole genome shotgun (WGS) entry which is preliminary data.</text>
</comment>
<evidence type="ECO:0000313" key="1">
    <source>
        <dbReference type="EMBL" id="MBB5690429.1"/>
    </source>
</evidence>
<dbReference type="AlphaFoldDB" id="A0A840XUV5"/>
<dbReference type="Proteomes" id="UP000562254">
    <property type="component" value="Unassembled WGS sequence"/>
</dbReference>
<accession>A0A840XUV5</accession>
<dbReference type="SUPFAM" id="SSF55729">
    <property type="entry name" value="Acyl-CoA N-acyltransferases (Nat)"/>
    <property type="match status" value="1"/>
</dbReference>
<evidence type="ECO:0000313" key="2">
    <source>
        <dbReference type="Proteomes" id="UP000562254"/>
    </source>
</evidence>
<protein>
    <recommendedName>
        <fullName evidence="3">GNAT family N-acetyltransferase</fullName>
    </recommendedName>
</protein>
<keyword evidence="2" id="KW-1185">Reference proteome</keyword>
<dbReference type="PANTHER" id="PTHR47017:SF1">
    <property type="entry name" value="ACYL-COA"/>
    <property type="match status" value="1"/>
</dbReference>
<sequence length="388" mass="42671">MPDDGPAPLTLTLHRSISDIPAAEWDACAGGDNPFVGHAFLSALEDSGSAVPERGWLPQHAALRDEAGRLVACAPCYAKSHSQGEYVFDHGWADALERAGGRYYPKLQVAVPFSPVPGPRLLLRPGAGVPPAALAQALVQACEAVGASSVHATFCTAAEWEALGEAGWLQRLGTQFHWHNPGYGCFEDFLGALASRKRKALRRERRDVQAAGLTLRCLRGAEITPRHWEAFHRFYRSTTDKKWGRSAYLTRRFWPMLGERLGDAVVLMVAERDGEPVAGALNLVGREAIYGRNWGAVVDVPFLHFELCYYMAMDFAIAHGIPRVEAGAQGEHKIQRGYLPVPTYSAHWIAHPGLSRAVADFLERERPAMRREMVALATLSPFRQAEEA</sequence>
<dbReference type="RefSeq" id="WP_184485227.1">
    <property type="nucleotide sequence ID" value="NZ_JAAEDJ010000111.1"/>
</dbReference>
<evidence type="ECO:0008006" key="3">
    <source>
        <dbReference type="Google" id="ProtNLM"/>
    </source>
</evidence>
<dbReference type="InterPro" id="IPR007434">
    <property type="entry name" value="FemAB-like"/>
</dbReference>
<dbReference type="Pfam" id="PF04339">
    <property type="entry name" value="FemAB_like"/>
    <property type="match status" value="1"/>
</dbReference>
<dbReference type="EMBL" id="JACIJE010000007">
    <property type="protein sequence ID" value="MBB5690429.1"/>
    <property type="molecule type" value="Genomic_DNA"/>
</dbReference>
<proteinExistence type="predicted"/>